<dbReference type="FunFam" id="3.30.70.270:FF:000001">
    <property type="entry name" value="Diguanylate cyclase domain protein"/>
    <property type="match status" value="1"/>
</dbReference>
<feature type="region of interest" description="Disordered" evidence="3">
    <location>
        <begin position="1"/>
        <end position="25"/>
    </location>
</feature>
<feature type="transmembrane region" description="Helical" evidence="4">
    <location>
        <begin position="113"/>
        <end position="129"/>
    </location>
</feature>
<dbReference type="SUPFAM" id="SSF55073">
    <property type="entry name" value="Nucleotide cyclase"/>
    <property type="match status" value="1"/>
</dbReference>
<gene>
    <name evidence="6" type="ordered locus">Rru_A3391</name>
</gene>
<dbReference type="PATRIC" id="fig|269796.9.peg.3507"/>
<evidence type="ECO:0000256" key="4">
    <source>
        <dbReference type="SAM" id="Phobius"/>
    </source>
</evidence>
<dbReference type="SMART" id="SM00267">
    <property type="entry name" value="GGDEF"/>
    <property type="match status" value="1"/>
</dbReference>
<dbReference type="GO" id="GO:0052621">
    <property type="term" value="F:diguanylate cyclase activity"/>
    <property type="evidence" value="ECO:0007669"/>
    <property type="project" value="UniProtKB-EC"/>
</dbReference>
<dbReference type="InterPro" id="IPR043128">
    <property type="entry name" value="Rev_trsase/Diguanyl_cyclase"/>
</dbReference>
<evidence type="ECO:0000259" key="5">
    <source>
        <dbReference type="PROSITE" id="PS50887"/>
    </source>
</evidence>
<dbReference type="eggNOG" id="COG3706">
    <property type="taxonomic scope" value="Bacteria"/>
</dbReference>
<feature type="transmembrane region" description="Helical" evidence="4">
    <location>
        <begin position="161"/>
        <end position="183"/>
    </location>
</feature>
<dbReference type="EnsemblBacteria" id="ABC24185">
    <property type="protein sequence ID" value="ABC24185"/>
    <property type="gene ID" value="Rru_A3391"/>
</dbReference>
<dbReference type="HOGENOM" id="CLU_000445_11_1_5"/>
<evidence type="ECO:0000313" key="7">
    <source>
        <dbReference type="Proteomes" id="UP000001929"/>
    </source>
</evidence>
<dbReference type="Pfam" id="PF20966">
    <property type="entry name" value="MASE6"/>
    <property type="match status" value="1"/>
</dbReference>
<organism evidence="6 7">
    <name type="scientific">Rhodospirillum rubrum (strain ATCC 11170 / ATH 1.1.1 / DSM 467 / LMG 4362 / NCIMB 8255 / S1)</name>
    <dbReference type="NCBI Taxonomy" id="269796"/>
    <lineage>
        <taxon>Bacteria</taxon>
        <taxon>Pseudomonadati</taxon>
        <taxon>Pseudomonadota</taxon>
        <taxon>Alphaproteobacteria</taxon>
        <taxon>Rhodospirillales</taxon>
        <taxon>Rhodospirillaceae</taxon>
        <taxon>Rhodospirillum</taxon>
    </lineage>
</organism>
<feature type="transmembrane region" description="Helical" evidence="4">
    <location>
        <begin position="87"/>
        <end position="107"/>
    </location>
</feature>
<keyword evidence="4" id="KW-0812">Transmembrane</keyword>
<dbReference type="PhylomeDB" id="Q2RNW0"/>
<evidence type="ECO:0000256" key="2">
    <source>
        <dbReference type="ARBA" id="ARBA00034247"/>
    </source>
</evidence>
<feature type="transmembrane region" description="Helical" evidence="4">
    <location>
        <begin position="58"/>
        <end position="80"/>
    </location>
</feature>
<accession>Q2RNW0</accession>
<dbReference type="Gene3D" id="3.30.70.270">
    <property type="match status" value="1"/>
</dbReference>
<sequence length="360" mass="38122">MSPPRLEDPITKSEAGVSPMLSPHEARDRHRHDVITRSLLVGALLCAIFAPFDFFLTGYWVDATVEALGAATLLALGVFLRRGGDRLVAALIGHIIGGAVILTVVLGGKAQDAVFSWAVLFPVLPFFVLGQRLGLLVSIVFATTATVGVTILAVLDGAQGFSWIAPFNLAGALAGCTVLAYFYEGTRAKAARQLETLAKSDPLTGLANRRGLLDAFGGAVLTRSRAPHRLSLLVLDLDHFKSINDRYGHEAGDGVLCHVAHVIKGMIRANDLIARIGGEEFALLLPDTDLAGAREVAEKIRKAIESTALIGPGGSLSVTVSIGVAELDPQYPDFAALFSSADHRLYQAKKAGRNRVSAAT</sequence>
<name>Q2RNW0_RHORT</name>
<dbReference type="InterPro" id="IPR029787">
    <property type="entry name" value="Nucleotide_cyclase"/>
</dbReference>
<dbReference type="Pfam" id="PF00990">
    <property type="entry name" value="GGDEF"/>
    <property type="match status" value="1"/>
</dbReference>
<keyword evidence="4" id="KW-0472">Membrane</keyword>
<comment type="catalytic activity">
    <reaction evidence="2">
        <text>2 GTP = 3',3'-c-di-GMP + 2 diphosphate</text>
        <dbReference type="Rhea" id="RHEA:24898"/>
        <dbReference type="ChEBI" id="CHEBI:33019"/>
        <dbReference type="ChEBI" id="CHEBI:37565"/>
        <dbReference type="ChEBI" id="CHEBI:58805"/>
        <dbReference type="EC" id="2.7.7.65"/>
    </reaction>
</comment>
<dbReference type="InterPro" id="IPR048435">
    <property type="entry name" value="MASE6"/>
</dbReference>
<evidence type="ECO:0000313" key="6">
    <source>
        <dbReference type="EMBL" id="ABC24185.1"/>
    </source>
</evidence>
<feature type="domain" description="GGDEF" evidence="5">
    <location>
        <begin position="228"/>
        <end position="360"/>
    </location>
</feature>
<dbReference type="AlphaFoldDB" id="Q2RNW0"/>
<dbReference type="NCBIfam" id="TIGR00254">
    <property type="entry name" value="GGDEF"/>
    <property type="match status" value="1"/>
</dbReference>
<dbReference type="CDD" id="cd01949">
    <property type="entry name" value="GGDEF"/>
    <property type="match status" value="1"/>
</dbReference>
<evidence type="ECO:0000256" key="3">
    <source>
        <dbReference type="SAM" id="MobiDB-lite"/>
    </source>
</evidence>
<dbReference type="PANTHER" id="PTHR45138">
    <property type="entry name" value="REGULATORY COMPONENTS OF SENSORY TRANSDUCTION SYSTEM"/>
    <property type="match status" value="1"/>
</dbReference>
<feature type="compositionally biased region" description="Basic and acidic residues" evidence="3">
    <location>
        <begin position="1"/>
        <end position="11"/>
    </location>
</feature>
<dbReference type="EC" id="2.7.7.65" evidence="1"/>
<keyword evidence="7" id="KW-1185">Reference proteome</keyword>
<protein>
    <recommendedName>
        <fullName evidence="1">diguanylate cyclase</fullName>
        <ecNumber evidence="1">2.7.7.65</ecNumber>
    </recommendedName>
</protein>
<dbReference type="Proteomes" id="UP000001929">
    <property type="component" value="Chromosome"/>
</dbReference>
<keyword evidence="4" id="KW-1133">Transmembrane helix</keyword>
<feature type="transmembrane region" description="Helical" evidence="4">
    <location>
        <begin position="34"/>
        <end position="52"/>
    </location>
</feature>
<dbReference type="KEGG" id="rru:Rru_A3391"/>
<dbReference type="EMBL" id="CP000230">
    <property type="protein sequence ID" value="ABC24185.1"/>
    <property type="molecule type" value="Genomic_DNA"/>
</dbReference>
<dbReference type="InterPro" id="IPR000160">
    <property type="entry name" value="GGDEF_dom"/>
</dbReference>
<dbReference type="PANTHER" id="PTHR45138:SF9">
    <property type="entry name" value="DIGUANYLATE CYCLASE DGCM-RELATED"/>
    <property type="match status" value="1"/>
</dbReference>
<dbReference type="STRING" id="269796.Rru_A3391"/>
<dbReference type="PROSITE" id="PS50887">
    <property type="entry name" value="GGDEF"/>
    <property type="match status" value="1"/>
</dbReference>
<feature type="transmembrane region" description="Helical" evidence="4">
    <location>
        <begin position="136"/>
        <end position="155"/>
    </location>
</feature>
<dbReference type="InterPro" id="IPR050469">
    <property type="entry name" value="Diguanylate_Cyclase"/>
</dbReference>
<proteinExistence type="predicted"/>
<reference evidence="6 7" key="1">
    <citation type="journal article" date="2011" name="Stand. Genomic Sci.">
        <title>Complete genome sequence of Rhodospirillum rubrum type strain (S1).</title>
        <authorList>
            <person name="Munk A.C."/>
            <person name="Copeland A."/>
            <person name="Lucas S."/>
            <person name="Lapidus A."/>
            <person name="Del Rio T.G."/>
            <person name="Barry K."/>
            <person name="Detter J.C."/>
            <person name="Hammon N."/>
            <person name="Israni S."/>
            <person name="Pitluck S."/>
            <person name="Brettin T."/>
            <person name="Bruce D."/>
            <person name="Han C."/>
            <person name="Tapia R."/>
            <person name="Gilna P."/>
            <person name="Schmutz J."/>
            <person name="Larimer F."/>
            <person name="Land M."/>
            <person name="Kyrpides N.C."/>
            <person name="Mavromatis K."/>
            <person name="Richardson P."/>
            <person name="Rohde M."/>
            <person name="Goker M."/>
            <person name="Klenk H.P."/>
            <person name="Zhang Y."/>
            <person name="Roberts G.P."/>
            <person name="Reslewic S."/>
            <person name="Schwartz D.C."/>
        </authorList>
    </citation>
    <scope>NUCLEOTIDE SEQUENCE [LARGE SCALE GENOMIC DNA]</scope>
    <source>
        <strain evidence="7">ATCC 11170 / ATH 1.1.1 / DSM 467 / LMG 4362 / NCIMB 8255 / S1</strain>
    </source>
</reference>
<evidence type="ECO:0000256" key="1">
    <source>
        <dbReference type="ARBA" id="ARBA00012528"/>
    </source>
</evidence>